<dbReference type="STRING" id="2656787.A0A370THN4"/>
<dbReference type="AlphaFoldDB" id="A0A370THN4"/>
<dbReference type="Pfam" id="PF14420">
    <property type="entry name" value="Clr5"/>
    <property type="match status" value="1"/>
</dbReference>
<dbReference type="Proteomes" id="UP000254866">
    <property type="component" value="Unassembled WGS sequence"/>
</dbReference>
<feature type="domain" description="Clr5" evidence="2">
    <location>
        <begin position="84"/>
        <end position="131"/>
    </location>
</feature>
<dbReference type="InterPro" id="IPR025676">
    <property type="entry name" value="Clr5_dom"/>
</dbReference>
<sequence length="782" mass="88471">MDFPTEQPRVTFPPHTVFEPPTFHVYGSLLPSNSGFPLGRSSFQPNDVVFQAQDNLTVNNPSQDQPQPFQSSTRKRRPKAPEMSAERWAPCESRIRELFVDEGKPYKELRETINREFELEASPHQYIIQINRMKLARNVKTEERIRVVRHIRHRAHAVGKKSSHVRISGHKKTGEKLSRWMKEVVDQPFISASPLSPLPSGISIYTNSHHGSSKQISPALLECQIPHFRPMRPSDMKDAVMQRLLKYSRVPKHIIKSQEARAVFNDLQLILGYNPTCEKYGSIAWNPIVEDDITRVRNLMNMTQALTVNEDRDKAHKPIPALPNQNLETNLSRGNQRYAAWMTPYGRVEASFWVAMNGPGTSATGEDTEKTTDRTFAARLAIVPRRTKTSSSYVIFNFTPHLNLPATITYQAMVRNDSKVFNIIKSGQVKDLIEAFEASEGHTATACLTDRDEQGRSLLSATLKDTLDLGAPFISLNSTYKDFRGDESCGLIYVAMFSGYDASIAIDIVDKAVLLLQRKADILCRDYNGDTVLHTAIIYNPLHEMMLKERAIQGGLSRERKACLTELKDLLIVFITAGADIYAVNDDGKTPSMVARDSERLDEWTEALELCGYDIHQVLAHSDLNHRDCTHEHQKSKLTFEEYCRQRKENTRFEEVDTDDEDGEETDGDSDEVDIDDEDEGGDSDSYREFDHGGRGSVAENREWRYGDEERPSGAGCKSHWINIDLKNTGGKEIDNQAGAPADSEENDCETMDPAFNDLSANDIDITEGFFGVFDYNDYLNE</sequence>
<feature type="compositionally biased region" description="Basic and acidic residues" evidence="1">
    <location>
        <begin position="685"/>
        <end position="701"/>
    </location>
</feature>
<feature type="compositionally biased region" description="Acidic residues" evidence="1">
    <location>
        <begin position="656"/>
        <end position="683"/>
    </location>
</feature>
<protein>
    <recommendedName>
        <fullName evidence="2">Clr5 domain-containing protein</fullName>
    </recommendedName>
</protein>
<name>A0A370THN4_9HELO</name>
<proteinExistence type="predicted"/>
<dbReference type="OrthoDB" id="539213at2759"/>
<feature type="region of interest" description="Disordered" evidence="1">
    <location>
        <begin position="57"/>
        <end position="87"/>
    </location>
</feature>
<dbReference type="RefSeq" id="XP_031867688.1">
    <property type="nucleotide sequence ID" value="XM_032016457.1"/>
</dbReference>
<reference evidence="3 4" key="1">
    <citation type="journal article" date="2018" name="IMA Fungus">
        <title>IMA Genome-F 9: Draft genome sequence of Annulohypoxylon stygium, Aspergillus mulundensis, Berkeleyomyces basicola (syn. Thielaviopsis basicola), Ceratocystis smalleyi, two Cercospora beticola strains, Coleophoma cylindrospora, Fusarium fracticaudum, Phialophora cf. hyalina, and Morchella septimelata.</title>
        <authorList>
            <person name="Wingfield B.D."/>
            <person name="Bills G.F."/>
            <person name="Dong Y."/>
            <person name="Huang W."/>
            <person name="Nel W.J."/>
            <person name="Swalarsk-Parry B.S."/>
            <person name="Vaghefi N."/>
            <person name="Wilken P.M."/>
            <person name="An Z."/>
            <person name="de Beer Z.W."/>
            <person name="De Vos L."/>
            <person name="Chen L."/>
            <person name="Duong T.A."/>
            <person name="Gao Y."/>
            <person name="Hammerbacher A."/>
            <person name="Kikkert J.R."/>
            <person name="Li Y."/>
            <person name="Li H."/>
            <person name="Li K."/>
            <person name="Li Q."/>
            <person name="Liu X."/>
            <person name="Ma X."/>
            <person name="Naidoo K."/>
            <person name="Pethybridge S.J."/>
            <person name="Sun J."/>
            <person name="Steenkamp E.T."/>
            <person name="van der Nest M.A."/>
            <person name="van Wyk S."/>
            <person name="Wingfield M.J."/>
            <person name="Xiong C."/>
            <person name="Yue Q."/>
            <person name="Zhang X."/>
        </authorList>
    </citation>
    <scope>NUCLEOTIDE SEQUENCE [LARGE SCALE GENOMIC DNA]</scope>
    <source>
        <strain evidence="3 4">BP 5553</strain>
    </source>
</reference>
<feature type="region of interest" description="Disordered" evidence="1">
    <location>
        <begin position="650"/>
        <end position="701"/>
    </location>
</feature>
<dbReference type="PANTHER" id="PTHR38788:SF3">
    <property type="entry name" value="CLR5 DOMAIN-CONTAINING PROTEIN"/>
    <property type="match status" value="1"/>
</dbReference>
<dbReference type="InterPro" id="IPR036770">
    <property type="entry name" value="Ankyrin_rpt-contain_sf"/>
</dbReference>
<evidence type="ECO:0000313" key="3">
    <source>
        <dbReference type="EMBL" id="RDL34706.1"/>
    </source>
</evidence>
<evidence type="ECO:0000256" key="1">
    <source>
        <dbReference type="SAM" id="MobiDB-lite"/>
    </source>
</evidence>
<keyword evidence="4" id="KW-1185">Reference proteome</keyword>
<dbReference type="PANTHER" id="PTHR38788">
    <property type="entry name" value="CLR5 DOMAIN-CONTAINING PROTEIN"/>
    <property type="match status" value="1"/>
</dbReference>
<accession>A0A370THN4</accession>
<organism evidence="3 4">
    <name type="scientific">Venustampulla echinocandica</name>
    <dbReference type="NCBI Taxonomy" id="2656787"/>
    <lineage>
        <taxon>Eukaryota</taxon>
        <taxon>Fungi</taxon>
        <taxon>Dikarya</taxon>
        <taxon>Ascomycota</taxon>
        <taxon>Pezizomycotina</taxon>
        <taxon>Leotiomycetes</taxon>
        <taxon>Helotiales</taxon>
        <taxon>Pleuroascaceae</taxon>
        <taxon>Venustampulla</taxon>
    </lineage>
</organism>
<dbReference type="SUPFAM" id="SSF48403">
    <property type="entry name" value="Ankyrin repeat"/>
    <property type="match status" value="1"/>
</dbReference>
<dbReference type="GeneID" id="43600683"/>
<dbReference type="EMBL" id="NPIC01000007">
    <property type="protein sequence ID" value="RDL34706.1"/>
    <property type="molecule type" value="Genomic_DNA"/>
</dbReference>
<evidence type="ECO:0000313" key="4">
    <source>
        <dbReference type="Proteomes" id="UP000254866"/>
    </source>
</evidence>
<feature type="region of interest" description="Disordered" evidence="1">
    <location>
        <begin position="732"/>
        <end position="755"/>
    </location>
</feature>
<comment type="caution">
    <text evidence="3">The sequence shown here is derived from an EMBL/GenBank/DDBJ whole genome shotgun (WGS) entry which is preliminary data.</text>
</comment>
<feature type="compositionally biased region" description="Low complexity" evidence="1">
    <location>
        <begin position="61"/>
        <end position="72"/>
    </location>
</feature>
<evidence type="ECO:0000259" key="2">
    <source>
        <dbReference type="Pfam" id="PF14420"/>
    </source>
</evidence>
<gene>
    <name evidence="3" type="ORF">BP5553_07834</name>
</gene>
<dbReference type="Gene3D" id="1.25.40.20">
    <property type="entry name" value="Ankyrin repeat-containing domain"/>
    <property type="match status" value="1"/>
</dbReference>